<name>A0A9P4KFQ3_9PLEO</name>
<evidence type="ECO:0000313" key="3">
    <source>
        <dbReference type="Proteomes" id="UP000800093"/>
    </source>
</evidence>
<feature type="compositionally biased region" description="Basic residues" evidence="1">
    <location>
        <begin position="283"/>
        <end position="301"/>
    </location>
</feature>
<feature type="compositionally biased region" description="Basic and acidic residues" evidence="1">
    <location>
        <begin position="1"/>
        <end position="21"/>
    </location>
</feature>
<sequence>MSEYSYDDRPRRRRTREREPEYVSETTYIERGGKGAAPVRDLVYRPREDSIEDIPREFPPPGAEYRQSKYRETYEPRRARSASHRDYDDDYYYARSDRGRGPRDYYDRDGYYSDEYERPRHHRRKSIVDNIKEIGEAAGLGGVIGAVTGRSRSRSRSRHRRDDRGYDSDRYGYGDGYYRDDRRSRRYSSGDRSRSGSRHRSQKKWEQAAKAAIVAGAVEAFRSRKTPGPWTGEKGQRIATAALGAAGIDSLVDKDPDRKSKRHVAESAIGGLIANRLANGSRSRSRGRAGSRSPSRSRSRSRSLFGRGRSASRGRSQEREGSTIGKVAGAGAVLAAGKALYDRVRSKSRSRRDRSRSVSSEDSYVPSRNRRSRAYSQGRM</sequence>
<feature type="compositionally biased region" description="Low complexity" evidence="1">
    <location>
        <begin position="357"/>
        <end position="367"/>
    </location>
</feature>
<feature type="compositionally biased region" description="Basic and acidic residues" evidence="1">
    <location>
        <begin position="95"/>
        <end position="118"/>
    </location>
</feature>
<comment type="caution">
    <text evidence="2">The sequence shown here is derived from an EMBL/GenBank/DDBJ whole genome shotgun (WGS) entry which is preliminary data.</text>
</comment>
<evidence type="ECO:0000256" key="1">
    <source>
        <dbReference type="SAM" id="MobiDB-lite"/>
    </source>
</evidence>
<evidence type="ECO:0008006" key="4">
    <source>
        <dbReference type="Google" id="ProtNLM"/>
    </source>
</evidence>
<feature type="compositionally biased region" description="Low complexity" evidence="1">
    <location>
        <begin position="325"/>
        <end position="339"/>
    </location>
</feature>
<reference evidence="3" key="1">
    <citation type="journal article" date="2020" name="Stud. Mycol.">
        <title>101 Dothideomycetes genomes: A test case for predicting lifestyles and emergence of pathogens.</title>
        <authorList>
            <person name="Haridas S."/>
            <person name="Albert R."/>
            <person name="Binder M."/>
            <person name="Bloem J."/>
            <person name="LaButti K."/>
            <person name="Salamov A."/>
            <person name="Andreopoulos B."/>
            <person name="Baker S."/>
            <person name="Barry K."/>
            <person name="Bills G."/>
            <person name="Bluhm B."/>
            <person name="Cannon C."/>
            <person name="Castanera R."/>
            <person name="Culley D."/>
            <person name="Daum C."/>
            <person name="Ezra D."/>
            <person name="Gonzalez J."/>
            <person name="Henrissat B."/>
            <person name="Kuo A."/>
            <person name="Liang C."/>
            <person name="Lipzen A."/>
            <person name="Lutzoni F."/>
            <person name="Magnuson J."/>
            <person name="Mondo S."/>
            <person name="Nolan M."/>
            <person name="Ohm R."/>
            <person name="Pangilinan J."/>
            <person name="Park H.-J."/>
            <person name="Ramirez L."/>
            <person name="Alfaro M."/>
            <person name="Sun H."/>
            <person name="Tritt A."/>
            <person name="Yoshinaga Y."/>
            <person name="Zwiers L.-H."/>
            <person name="Turgeon B."/>
            <person name="Goodwin S."/>
            <person name="Spatafora J."/>
            <person name="Crous P."/>
            <person name="Grigoriev I."/>
        </authorList>
    </citation>
    <scope>NUCLEOTIDE SEQUENCE [LARGE SCALE GENOMIC DNA]</scope>
    <source>
        <strain evidence="3">CBS 304.66</strain>
    </source>
</reference>
<dbReference type="AlphaFoldDB" id="A0A9P4KFQ3"/>
<feature type="region of interest" description="Disordered" evidence="1">
    <location>
        <begin position="275"/>
        <end position="380"/>
    </location>
</feature>
<organism evidence="2 3">
    <name type="scientific">Lojkania enalia</name>
    <dbReference type="NCBI Taxonomy" id="147567"/>
    <lineage>
        <taxon>Eukaryota</taxon>
        <taxon>Fungi</taxon>
        <taxon>Dikarya</taxon>
        <taxon>Ascomycota</taxon>
        <taxon>Pezizomycotina</taxon>
        <taxon>Dothideomycetes</taxon>
        <taxon>Pleosporomycetidae</taxon>
        <taxon>Pleosporales</taxon>
        <taxon>Pleosporales incertae sedis</taxon>
        <taxon>Lojkania</taxon>
    </lineage>
</organism>
<feature type="region of interest" description="Disordered" evidence="1">
    <location>
        <begin position="1"/>
        <end position="121"/>
    </location>
</feature>
<feature type="compositionally biased region" description="Low complexity" evidence="1">
    <location>
        <begin position="302"/>
        <end position="314"/>
    </location>
</feature>
<dbReference type="OrthoDB" id="5407645at2759"/>
<feature type="compositionally biased region" description="Basic and acidic residues" evidence="1">
    <location>
        <begin position="160"/>
        <end position="194"/>
    </location>
</feature>
<keyword evidence="3" id="KW-1185">Reference proteome</keyword>
<feature type="region of interest" description="Disordered" evidence="1">
    <location>
        <begin position="145"/>
        <end position="208"/>
    </location>
</feature>
<feature type="compositionally biased region" description="Basic and acidic residues" evidence="1">
    <location>
        <begin position="42"/>
        <end position="56"/>
    </location>
</feature>
<dbReference type="EMBL" id="ML986595">
    <property type="protein sequence ID" value="KAF2266853.1"/>
    <property type="molecule type" value="Genomic_DNA"/>
</dbReference>
<accession>A0A9P4KFQ3</accession>
<gene>
    <name evidence="2" type="ORF">CC78DRAFT_109761</name>
</gene>
<dbReference type="Proteomes" id="UP000800093">
    <property type="component" value="Unassembled WGS sequence"/>
</dbReference>
<evidence type="ECO:0000313" key="2">
    <source>
        <dbReference type="EMBL" id="KAF2266853.1"/>
    </source>
</evidence>
<protein>
    <recommendedName>
        <fullName evidence="4">DUF3824 domain-containing protein</fullName>
    </recommendedName>
</protein>
<feature type="compositionally biased region" description="Basic and acidic residues" evidence="1">
    <location>
        <begin position="66"/>
        <end position="87"/>
    </location>
</feature>
<proteinExistence type="predicted"/>